<protein>
    <recommendedName>
        <fullName evidence="3">Transcriptional regulator</fullName>
    </recommendedName>
</protein>
<sequence length="115" mass="12912">MNYIKEINAFHTQNLFEPLSSSAVCLWFALMHFNNLCGWKKEFSVAASQLQGVSGLKPTSFKEARLELQRKGRITVRSRGGNQSAMYKMVSQEMAFGQGSGEEYIEEKFCGESTG</sequence>
<comment type="caution">
    <text evidence="1">The sequence shown here is derived from an EMBL/GenBank/DDBJ whole genome shotgun (WGS) entry which is preliminary data.</text>
</comment>
<reference evidence="1 2" key="1">
    <citation type="submission" date="2017-08" db="EMBL/GenBank/DDBJ databases">
        <title>Virgibacillus indicus sp. nov. and Virgibacillus profoundi sp. nov, two moderately halophilic bacteria isolated from marine sediment by using the Microfluidic Streak Plate.</title>
        <authorList>
            <person name="Xu B."/>
            <person name="Hu B."/>
            <person name="Wang J."/>
            <person name="Zhu Y."/>
            <person name="Huang L."/>
            <person name="Du W."/>
            <person name="Huang Y."/>
        </authorList>
    </citation>
    <scope>NUCLEOTIDE SEQUENCE [LARGE SCALE GENOMIC DNA]</scope>
    <source>
        <strain evidence="1 2">IO3-P3-H5</strain>
    </source>
</reference>
<proteinExistence type="predicted"/>
<dbReference type="AlphaFoldDB" id="A0A2A2IB72"/>
<evidence type="ECO:0000313" key="2">
    <source>
        <dbReference type="Proteomes" id="UP000218887"/>
    </source>
</evidence>
<keyword evidence="2" id="KW-1185">Reference proteome</keyword>
<evidence type="ECO:0000313" key="1">
    <source>
        <dbReference type="EMBL" id="PAV28370.1"/>
    </source>
</evidence>
<dbReference type="Proteomes" id="UP000218887">
    <property type="component" value="Unassembled WGS sequence"/>
</dbReference>
<dbReference type="OrthoDB" id="1047417at2"/>
<accession>A0A2A2IB72</accession>
<gene>
    <name evidence="1" type="ORF">CIL05_17205</name>
</gene>
<evidence type="ECO:0008006" key="3">
    <source>
        <dbReference type="Google" id="ProtNLM"/>
    </source>
</evidence>
<name>A0A2A2IB72_9BACI</name>
<dbReference type="EMBL" id="NPOA01000013">
    <property type="protein sequence ID" value="PAV28370.1"/>
    <property type="molecule type" value="Genomic_DNA"/>
</dbReference>
<dbReference type="RefSeq" id="WP_095656786.1">
    <property type="nucleotide sequence ID" value="NZ_NPOA01000013.1"/>
</dbReference>
<organism evidence="1 2">
    <name type="scientific">Virgibacillus profundi</name>
    <dbReference type="NCBI Taxonomy" id="2024555"/>
    <lineage>
        <taxon>Bacteria</taxon>
        <taxon>Bacillati</taxon>
        <taxon>Bacillota</taxon>
        <taxon>Bacilli</taxon>
        <taxon>Bacillales</taxon>
        <taxon>Bacillaceae</taxon>
        <taxon>Virgibacillus</taxon>
    </lineage>
</organism>